<reference evidence="2" key="1">
    <citation type="journal article" date="2020" name="Nature">
        <title>Giant virus diversity and host interactions through global metagenomics.</title>
        <authorList>
            <person name="Schulz F."/>
            <person name="Roux S."/>
            <person name="Paez-Espino D."/>
            <person name="Jungbluth S."/>
            <person name="Walsh D.A."/>
            <person name="Denef V.J."/>
            <person name="McMahon K.D."/>
            <person name="Konstantinidis K.T."/>
            <person name="Eloe-Fadrosh E.A."/>
            <person name="Kyrpides N.C."/>
            <person name="Woyke T."/>
        </authorList>
    </citation>
    <scope>NUCLEOTIDE SEQUENCE</scope>
    <source>
        <strain evidence="2">GVMAG-M-3300023184-62</strain>
    </source>
</reference>
<protein>
    <submittedName>
        <fullName evidence="2">Uncharacterized protein</fullName>
    </submittedName>
</protein>
<name>A0A6C0IBA9_9ZZZZ</name>
<sequence length="263" mass="27739">MDRSERNRKSRQRGCARNRRMYGGASYSFTGPLSPEVGGFSSNTVTQVSDCGTVARPTLNPGAGLPGMSGGKRTRKNNGVLSLANYVVLPPNNVRAANQRVIAPLSPVAAPLSPVAAPLVGGGRRRRQAGGRYPNGRQAGGRYGFGAEIVGDAGIALGLRPQIPCELSVHNTLNPGVATASTLPHRGGGSDSMAYYAPTAGYANVPNGGPGQVPFMAQVPYEARANNPACAKTGGRRRSTRKGRRSTRKSRRSTRKSRRSSRR</sequence>
<proteinExistence type="predicted"/>
<evidence type="ECO:0000256" key="1">
    <source>
        <dbReference type="SAM" id="MobiDB-lite"/>
    </source>
</evidence>
<organism evidence="2">
    <name type="scientific">viral metagenome</name>
    <dbReference type="NCBI Taxonomy" id="1070528"/>
    <lineage>
        <taxon>unclassified sequences</taxon>
        <taxon>metagenomes</taxon>
        <taxon>organismal metagenomes</taxon>
    </lineage>
</organism>
<dbReference type="AlphaFoldDB" id="A0A6C0IBA9"/>
<feature type="compositionally biased region" description="Basic residues" evidence="1">
    <location>
        <begin position="234"/>
        <end position="263"/>
    </location>
</feature>
<accession>A0A6C0IBA9</accession>
<feature type="region of interest" description="Disordered" evidence="1">
    <location>
        <begin position="226"/>
        <end position="263"/>
    </location>
</feature>
<evidence type="ECO:0000313" key="2">
    <source>
        <dbReference type="EMBL" id="QHT89880.1"/>
    </source>
</evidence>
<dbReference type="EMBL" id="MN740152">
    <property type="protein sequence ID" value="QHT89880.1"/>
    <property type="molecule type" value="Genomic_DNA"/>
</dbReference>